<dbReference type="Proteomes" id="UP000533598">
    <property type="component" value="Unassembled WGS sequence"/>
</dbReference>
<evidence type="ECO:0000313" key="8">
    <source>
        <dbReference type="Proteomes" id="UP000533598"/>
    </source>
</evidence>
<dbReference type="PANTHER" id="PTHR34218:SF4">
    <property type="entry name" value="ACYL-HOMOSERINE LACTONE ACYLASE QUIP"/>
    <property type="match status" value="1"/>
</dbReference>
<dbReference type="InterPro" id="IPR002692">
    <property type="entry name" value="S45"/>
</dbReference>
<dbReference type="Gene3D" id="1.10.1400.10">
    <property type="match status" value="1"/>
</dbReference>
<feature type="binding site" evidence="5">
    <location>
        <position position="327"/>
    </location>
    <ligand>
        <name>Ca(2+)</name>
        <dbReference type="ChEBI" id="CHEBI:29108"/>
    </ligand>
</feature>
<comment type="cofactor">
    <cofactor evidence="5">
        <name>Ca(2+)</name>
        <dbReference type="ChEBI" id="CHEBI:29108"/>
    </cofactor>
    <text evidence="5">Binds 1 Ca(2+) ion per dimer.</text>
</comment>
<feature type="chain" id="PRO_5031128112" evidence="6">
    <location>
        <begin position="24"/>
        <end position="781"/>
    </location>
</feature>
<sequence>MRRFLLVGLVLVTAGAGLTPAVAAPPTAVHHIPGVRGPVRVVTDTWGVPHVYATSQDDAFLAQGFIAARDRLFQIDLWRRRGLGQLAEVLGPNYVEQDRAARMFLYRGDMDREWAAYGERARGIATRFTQGINAYVAHLERNPAALPEEFRRLGYRPARWAPEDVVRIRSHGLTGNLTDEVTRSRVACAAGLETDKLRQPLQPDRPIQPPGGLDPCVLPANVLRTFELATQQVAFTGGQVVATAKEEFSEGSNNWAVAPSRTGTGRAQLANDPHRAYSAPSLRYLSHLSAPGLDVIGANEPALPGISIGHNGRIAFGLTIFRMDQEDLYVYQLDPADPTRYRYQDGWEPIRVLRERIPVAGKEPVEVELPFTRHGPVLTTAAGRAFAVRSGWLEPGMAPYFGSVRYMYERDFAGFKAAMRNWGAPTENQVYADTSGNIGWVPGGLAPKRSGYDGLLPAPGDGRFEWTGFHTGDDLPHAYNPPQGFVATANQFNLPPGFPHPIGFEWSAPYRHQRITEVLAADRRFSVADAMRLQNDQLSIPARQLTAVLATVPGADPLAAKALTLLRGWNAVESKESAQAALFELWLARHLNPGLVRALSPAAAPLIAVPDSRTVLDALSHPEKWFGADPVAKRNQLVNETLAAAWREAETLLGNDPGAWQWGKLQHTLFQHPLSPTLSPEERARFDVGPFPRGGSKDTVNASGYRRTDFRQTGGASFRMVLDVGNWDAARAINTPGQSGRQADPHYRDLAGKWREGRYFPLLYSRAAVERNADRITLLLP</sequence>
<dbReference type="InterPro" id="IPR029055">
    <property type="entry name" value="Ntn_hydrolases_N"/>
</dbReference>
<dbReference type="EMBL" id="JACHMH010000001">
    <property type="protein sequence ID" value="MBB4680149.1"/>
    <property type="molecule type" value="Genomic_DNA"/>
</dbReference>
<dbReference type="PANTHER" id="PTHR34218">
    <property type="entry name" value="PEPTIDASE S45 PENICILLIN AMIDASE"/>
    <property type="match status" value="1"/>
</dbReference>
<protein>
    <submittedName>
        <fullName evidence="7">Penicillin amidase</fullName>
        <ecNumber evidence="7">3.5.1.11</ecNumber>
    </submittedName>
</protein>
<dbReference type="InterPro" id="IPR043146">
    <property type="entry name" value="Penicillin_amidase_N_B-knob"/>
</dbReference>
<dbReference type="AlphaFoldDB" id="A0A7W7CIL6"/>
<dbReference type="EC" id="3.5.1.11" evidence="7"/>
<evidence type="ECO:0000256" key="2">
    <source>
        <dbReference type="ARBA" id="ARBA00022801"/>
    </source>
</evidence>
<dbReference type="Pfam" id="PF01804">
    <property type="entry name" value="Penicil_amidase"/>
    <property type="match status" value="1"/>
</dbReference>
<proteinExistence type="inferred from homology"/>
<keyword evidence="3" id="KW-0865">Zymogen</keyword>
<gene>
    <name evidence="7" type="ORF">HNR67_006267</name>
</gene>
<evidence type="ECO:0000256" key="5">
    <source>
        <dbReference type="PIRSR" id="PIRSR001227-2"/>
    </source>
</evidence>
<reference evidence="7 8" key="1">
    <citation type="submission" date="2020-08" db="EMBL/GenBank/DDBJ databases">
        <title>Sequencing the genomes of 1000 actinobacteria strains.</title>
        <authorList>
            <person name="Klenk H.-P."/>
        </authorList>
    </citation>
    <scope>NUCLEOTIDE SEQUENCE [LARGE SCALE GENOMIC DNA]</scope>
    <source>
        <strain evidence="7 8">DSM 44230</strain>
    </source>
</reference>
<keyword evidence="6" id="KW-0732">Signal</keyword>
<dbReference type="Gene3D" id="3.60.20.10">
    <property type="entry name" value="Glutamine Phosphoribosylpyrophosphate, subunit 1, domain 1"/>
    <property type="match status" value="1"/>
</dbReference>
<dbReference type="InterPro" id="IPR023343">
    <property type="entry name" value="Penicillin_amidase_dom1"/>
</dbReference>
<keyword evidence="8" id="KW-1185">Reference proteome</keyword>
<dbReference type="PIRSF" id="PIRSF001227">
    <property type="entry name" value="Pen_acylase"/>
    <property type="match status" value="1"/>
</dbReference>
<feature type="active site" description="Nucleophile" evidence="4">
    <location>
        <position position="252"/>
    </location>
</feature>
<comment type="caution">
    <text evidence="7">The sequence shown here is derived from an EMBL/GenBank/DDBJ whole genome shotgun (WGS) entry which is preliminary data.</text>
</comment>
<dbReference type="GO" id="GO:0017000">
    <property type="term" value="P:antibiotic biosynthetic process"/>
    <property type="evidence" value="ECO:0007669"/>
    <property type="project" value="InterPro"/>
</dbReference>
<dbReference type="InterPro" id="IPR043147">
    <property type="entry name" value="Penicillin_amidase_A-knob"/>
</dbReference>
<dbReference type="GO" id="GO:0008953">
    <property type="term" value="F:penicillin amidase activity"/>
    <property type="evidence" value="ECO:0007669"/>
    <property type="project" value="UniProtKB-EC"/>
</dbReference>
<keyword evidence="2 7" id="KW-0378">Hydrolase</keyword>
<dbReference type="CDD" id="cd03747">
    <property type="entry name" value="Ntn_PGA_like"/>
    <property type="match status" value="1"/>
</dbReference>
<dbReference type="SUPFAM" id="SSF56235">
    <property type="entry name" value="N-terminal nucleophile aminohydrolases (Ntn hydrolases)"/>
    <property type="match status" value="1"/>
</dbReference>
<evidence type="ECO:0000256" key="6">
    <source>
        <dbReference type="SAM" id="SignalP"/>
    </source>
</evidence>
<feature type="signal peptide" evidence="6">
    <location>
        <begin position="1"/>
        <end position="23"/>
    </location>
</feature>
<accession>A0A7W7CIL6</accession>
<dbReference type="GO" id="GO:0046872">
    <property type="term" value="F:metal ion binding"/>
    <property type="evidence" value="ECO:0007669"/>
    <property type="project" value="UniProtKB-KW"/>
</dbReference>
<evidence type="ECO:0000313" key="7">
    <source>
        <dbReference type="EMBL" id="MBB4680149.1"/>
    </source>
</evidence>
<evidence type="ECO:0000256" key="1">
    <source>
        <dbReference type="ARBA" id="ARBA00006586"/>
    </source>
</evidence>
<keyword evidence="5" id="KW-0479">Metal-binding</keyword>
<dbReference type="RefSeq" id="WP_312988430.1">
    <property type="nucleotide sequence ID" value="NZ_BAAAUI010000020.1"/>
</dbReference>
<keyword evidence="5" id="KW-0106">Calcium</keyword>
<feature type="binding site" evidence="5">
    <location>
        <position position="324"/>
    </location>
    <ligand>
        <name>Ca(2+)</name>
        <dbReference type="ChEBI" id="CHEBI:29108"/>
    </ligand>
</feature>
<name>A0A7W7CIL6_9PSEU</name>
<evidence type="ECO:0000256" key="3">
    <source>
        <dbReference type="ARBA" id="ARBA00023145"/>
    </source>
</evidence>
<dbReference type="InterPro" id="IPR014395">
    <property type="entry name" value="Pen/GL7ACA/AHL_acylase"/>
</dbReference>
<feature type="binding site" evidence="5">
    <location>
        <position position="180"/>
    </location>
    <ligand>
        <name>Ca(2+)</name>
        <dbReference type="ChEBI" id="CHEBI:29108"/>
    </ligand>
</feature>
<dbReference type="Gene3D" id="1.10.439.10">
    <property type="entry name" value="Penicillin Amidohydrolase, domain 1"/>
    <property type="match status" value="1"/>
</dbReference>
<evidence type="ECO:0000256" key="4">
    <source>
        <dbReference type="PIRSR" id="PIRSR001227-1"/>
    </source>
</evidence>
<dbReference type="Gene3D" id="2.30.120.10">
    <property type="match status" value="1"/>
</dbReference>
<comment type="similarity">
    <text evidence="1">Belongs to the peptidase S45 family.</text>
</comment>
<organism evidence="7 8">
    <name type="scientific">Crossiella cryophila</name>
    <dbReference type="NCBI Taxonomy" id="43355"/>
    <lineage>
        <taxon>Bacteria</taxon>
        <taxon>Bacillati</taxon>
        <taxon>Actinomycetota</taxon>
        <taxon>Actinomycetes</taxon>
        <taxon>Pseudonocardiales</taxon>
        <taxon>Pseudonocardiaceae</taxon>
        <taxon>Crossiella</taxon>
    </lineage>
</organism>